<evidence type="ECO:0000259" key="5">
    <source>
        <dbReference type="Pfam" id="PF06094"/>
    </source>
</evidence>
<reference evidence="6 7" key="1">
    <citation type="journal article" date="2024" name="IMA Fungus">
        <title>Apiospora arundinis, a panoply of carbohydrate-active enzymes and secondary metabolites.</title>
        <authorList>
            <person name="Sorensen T."/>
            <person name="Petersen C."/>
            <person name="Muurmann A.T."/>
            <person name="Christiansen J.V."/>
            <person name="Brundto M.L."/>
            <person name="Overgaard C.K."/>
            <person name="Boysen A.T."/>
            <person name="Wollenberg R.D."/>
            <person name="Larsen T.O."/>
            <person name="Sorensen J.L."/>
            <person name="Nielsen K.L."/>
            <person name="Sondergaard T.E."/>
        </authorList>
    </citation>
    <scope>NUCLEOTIDE SEQUENCE [LARGE SCALE GENOMIC DNA]</scope>
    <source>
        <strain evidence="6 7">AAU 773</strain>
    </source>
</reference>
<evidence type="ECO:0000256" key="3">
    <source>
        <dbReference type="ARBA" id="ARBA00030602"/>
    </source>
</evidence>
<dbReference type="EMBL" id="JAPCWZ010000006">
    <property type="protein sequence ID" value="KAK8859058.1"/>
    <property type="molecule type" value="Genomic_DNA"/>
</dbReference>
<dbReference type="CDD" id="cd06661">
    <property type="entry name" value="GGCT_like"/>
    <property type="match status" value="1"/>
</dbReference>
<dbReference type="SUPFAM" id="SSF110857">
    <property type="entry name" value="Gamma-glutamyl cyclotransferase-like"/>
    <property type="match status" value="1"/>
</dbReference>
<sequence>MAELKDVEEQAALEFLQGIPPAPPLPSLSGIPPPPPLPPGLTEPKSNNSVMAAKFAAAAKVGTALTEPSFRPRHFFFYGSLMDPEVFQAVTKSAEAPIMRKGWIRGFRMKMWGIYPTLVPETEAEAAARAKIRGTWCMVDSHIRFVDLQEYETHKYMLYDCTIFIENGTELKDSGTFGWSGEPDSGELEDGVFDFERYQKYFKPSVLRPRPSG</sequence>
<dbReference type="InterPro" id="IPR009288">
    <property type="entry name" value="AIG2-like_dom"/>
</dbReference>
<name>A0ABR2I7L2_9PEZI</name>
<dbReference type="Pfam" id="PF06094">
    <property type="entry name" value="GGACT"/>
    <property type="match status" value="1"/>
</dbReference>
<comment type="similarity">
    <text evidence="1">Belongs to the gamma-glutamylcyclotransferase family.</text>
</comment>
<protein>
    <recommendedName>
        <fullName evidence="3">Putative gamma-glutamylcyclotransferase</fullName>
    </recommendedName>
</protein>
<proteinExistence type="inferred from homology"/>
<evidence type="ECO:0000256" key="1">
    <source>
        <dbReference type="ARBA" id="ARBA00008861"/>
    </source>
</evidence>
<feature type="domain" description="Gamma-glutamylcyclotransferase AIG2-like" evidence="5">
    <location>
        <begin position="75"/>
        <end position="179"/>
    </location>
</feature>
<comment type="caution">
    <text evidence="6">The sequence shown here is derived from an EMBL/GenBank/DDBJ whole genome shotgun (WGS) entry which is preliminary data.</text>
</comment>
<feature type="region of interest" description="Disordered" evidence="4">
    <location>
        <begin position="18"/>
        <end position="45"/>
    </location>
</feature>
<keyword evidence="7" id="KW-1185">Reference proteome</keyword>
<dbReference type="PANTHER" id="PTHR31544:SF4">
    <property type="entry name" value="GAMMA-GLUTAMYLCYCLOTRANSFERASE-RELATED"/>
    <property type="match status" value="1"/>
</dbReference>
<dbReference type="InterPro" id="IPR036568">
    <property type="entry name" value="GGCT-like_sf"/>
</dbReference>
<dbReference type="InterPro" id="IPR045038">
    <property type="entry name" value="AIG2-like"/>
</dbReference>
<evidence type="ECO:0000256" key="2">
    <source>
        <dbReference type="ARBA" id="ARBA00022679"/>
    </source>
</evidence>
<dbReference type="PANTHER" id="PTHR31544">
    <property type="entry name" value="AIG2-LIKE PROTEIN D"/>
    <property type="match status" value="1"/>
</dbReference>
<dbReference type="InterPro" id="IPR013024">
    <property type="entry name" value="GGCT-like"/>
</dbReference>
<feature type="compositionally biased region" description="Pro residues" evidence="4">
    <location>
        <begin position="20"/>
        <end position="41"/>
    </location>
</feature>
<evidence type="ECO:0000313" key="7">
    <source>
        <dbReference type="Proteomes" id="UP001390339"/>
    </source>
</evidence>
<organism evidence="6 7">
    <name type="scientific">Apiospora arundinis</name>
    <dbReference type="NCBI Taxonomy" id="335852"/>
    <lineage>
        <taxon>Eukaryota</taxon>
        <taxon>Fungi</taxon>
        <taxon>Dikarya</taxon>
        <taxon>Ascomycota</taxon>
        <taxon>Pezizomycotina</taxon>
        <taxon>Sordariomycetes</taxon>
        <taxon>Xylariomycetidae</taxon>
        <taxon>Amphisphaeriales</taxon>
        <taxon>Apiosporaceae</taxon>
        <taxon>Apiospora</taxon>
    </lineage>
</organism>
<dbReference type="Gene3D" id="3.10.490.10">
    <property type="entry name" value="Gamma-glutamyl cyclotransferase-like"/>
    <property type="match status" value="1"/>
</dbReference>
<accession>A0ABR2I7L2</accession>
<keyword evidence="2" id="KW-0808">Transferase</keyword>
<dbReference type="Proteomes" id="UP001390339">
    <property type="component" value="Unassembled WGS sequence"/>
</dbReference>
<evidence type="ECO:0000313" key="6">
    <source>
        <dbReference type="EMBL" id="KAK8859058.1"/>
    </source>
</evidence>
<gene>
    <name evidence="6" type="ORF">PGQ11_009792</name>
</gene>
<evidence type="ECO:0000256" key="4">
    <source>
        <dbReference type="SAM" id="MobiDB-lite"/>
    </source>
</evidence>